<comment type="subcellular location">
    <subcellularLocation>
        <location evidence="16">Cytoplasm</location>
    </subcellularLocation>
    <subcellularLocation>
        <location evidence="2 16">Endoplasmic reticulum membrane</location>
        <topology evidence="2 16">Peripheral membrane protein</topology>
    </subcellularLocation>
    <subcellularLocation>
        <location evidence="16">Microsome membrane</location>
        <topology evidence="16">Peripheral membrane protein</topology>
    </subcellularLocation>
</comment>
<dbReference type="OrthoDB" id="75724at2759"/>
<dbReference type="SUPFAM" id="SSF46938">
    <property type="entry name" value="CRAL/TRIO N-terminal domain"/>
    <property type="match status" value="1"/>
</dbReference>
<evidence type="ECO:0000256" key="11">
    <source>
        <dbReference type="ARBA" id="ARBA00023004"/>
    </source>
</evidence>
<keyword evidence="6 16" id="KW-0963">Cytoplasm</keyword>
<dbReference type="InterPro" id="IPR042938">
    <property type="entry name" value="Sfh5"/>
</dbReference>
<evidence type="ECO:0000256" key="15">
    <source>
        <dbReference type="ARBA" id="ARBA00024180"/>
    </source>
</evidence>
<gene>
    <name evidence="18" type="ORF">WICANDRAFT_86203</name>
</gene>
<dbReference type="GO" id="GO:2000114">
    <property type="term" value="P:regulation of establishment of cell polarity"/>
    <property type="evidence" value="ECO:0007669"/>
    <property type="project" value="EnsemblFungi"/>
</dbReference>
<dbReference type="RefSeq" id="XP_019035945.1">
    <property type="nucleotide sequence ID" value="XM_019186011.1"/>
</dbReference>
<dbReference type="PROSITE" id="PS50191">
    <property type="entry name" value="CRAL_TRIO"/>
    <property type="match status" value="1"/>
</dbReference>
<dbReference type="InterPro" id="IPR036865">
    <property type="entry name" value="CRAL-TRIO_dom_sf"/>
</dbReference>
<accession>A0A1E3NUD0</accession>
<keyword evidence="19" id="KW-1185">Reference proteome</keyword>
<sequence>MSNVSVKTAKFESDHQREKFDEFVDLHLPDILNQAQYDELFGYQLSSQGEYFNKDVFDALIFKYLKANDFQIQESKDQLLNTLIWRKNFNPLSAAFNETHDSKFDDIGVLTNYGNNTANTKIITWNLYGAGGNPKELFKDLEKFLRYRIGLMERSVQLLDFTNEENCFMTQVHDYKGVSFLRIDPDIKKGSKATIQIFQDYYPELLYKKFFVNIPSVLFWVFEFMKKLLPTETTKKFIILNHSTGIYKYLGDEVPSKNYGGKGKDLELQNVKEIKPPVYGAHLSQQLFTNEVD</sequence>
<evidence type="ECO:0000313" key="19">
    <source>
        <dbReference type="Proteomes" id="UP000094112"/>
    </source>
</evidence>
<reference evidence="18 19" key="1">
    <citation type="journal article" date="2016" name="Proc. Natl. Acad. Sci. U.S.A.">
        <title>Comparative genomics of biotechnologically important yeasts.</title>
        <authorList>
            <person name="Riley R."/>
            <person name="Haridas S."/>
            <person name="Wolfe K.H."/>
            <person name="Lopes M.R."/>
            <person name="Hittinger C.T."/>
            <person name="Goeker M."/>
            <person name="Salamov A.A."/>
            <person name="Wisecaver J.H."/>
            <person name="Long T.M."/>
            <person name="Calvey C.H."/>
            <person name="Aerts A.L."/>
            <person name="Barry K.W."/>
            <person name="Choi C."/>
            <person name="Clum A."/>
            <person name="Coughlan A.Y."/>
            <person name="Deshpande S."/>
            <person name="Douglass A.P."/>
            <person name="Hanson S.J."/>
            <person name="Klenk H.-P."/>
            <person name="LaButti K.M."/>
            <person name="Lapidus A."/>
            <person name="Lindquist E.A."/>
            <person name="Lipzen A.M."/>
            <person name="Meier-Kolthoff J.P."/>
            <person name="Ohm R.A."/>
            <person name="Otillar R.P."/>
            <person name="Pangilinan J.L."/>
            <person name="Peng Y."/>
            <person name="Rokas A."/>
            <person name="Rosa C.A."/>
            <person name="Scheuner C."/>
            <person name="Sibirny A.A."/>
            <person name="Slot J.C."/>
            <person name="Stielow J.B."/>
            <person name="Sun H."/>
            <person name="Kurtzman C.P."/>
            <person name="Blackwell M."/>
            <person name="Grigoriev I.V."/>
            <person name="Jeffries T.W."/>
        </authorList>
    </citation>
    <scope>NUCLEOTIDE SEQUENCE [LARGE SCALE GENOMIC DNA]</scope>
    <source>
        <strain evidence="19">ATCC 58044 / CBS 1984 / NCYC 433 / NRRL Y-366-8</strain>
    </source>
</reference>
<evidence type="ECO:0000256" key="6">
    <source>
        <dbReference type="ARBA" id="ARBA00022490"/>
    </source>
</evidence>
<dbReference type="AlphaFoldDB" id="A0A1E3NUD0"/>
<keyword evidence="9 16" id="KW-0256">Endoplasmic reticulum</keyword>
<evidence type="ECO:0000256" key="8">
    <source>
        <dbReference type="ARBA" id="ARBA00022723"/>
    </source>
</evidence>
<keyword evidence="12 16" id="KW-0445">Lipid transport</keyword>
<proteinExistence type="inferred from homology"/>
<dbReference type="GO" id="GO:0017157">
    <property type="term" value="P:regulation of exocytosis"/>
    <property type="evidence" value="ECO:0007669"/>
    <property type="project" value="EnsemblFungi"/>
</dbReference>
<evidence type="ECO:0000256" key="2">
    <source>
        <dbReference type="ARBA" id="ARBA00004406"/>
    </source>
</evidence>
<keyword evidence="8" id="KW-0479">Metal-binding</keyword>
<dbReference type="Pfam" id="PF00650">
    <property type="entry name" value="CRAL_TRIO"/>
    <property type="match status" value="1"/>
</dbReference>
<dbReference type="InterPro" id="IPR036273">
    <property type="entry name" value="CRAL/TRIO_N_dom_sf"/>
</dbReference>
<dbReference type="PANTHER" id="PTHR47669">
    <property type="entry name" value="PHOSPHATIDYLINOSITOL TRANSFER PROTEIN SFH5"/>
    <property type="match status" value="1"/>
</dbReference>
<dbReference type="EMBL" id="KV454215">
    <property type="protein sequence ID" value="ODQ56738.1"/>
    <property type="molecule type" value="Genomic_DNA"/>
</dbReference>
<evidence type="ECO:0000256" key="5">
    <source>
        <dbReference type="ARBA" id="ARBA00022448"/>
    </source>
</evidence>
<dbReference type="GO" id="GO:0005886">
    <property type="term" value="C:plasma membrane"/>
    <property type="evidence" value="ECO:0007669"/>
    <property type="project" value="EnsemblFungi"/>
</dbReference>
<dbReference type="GO" id="GO:0046872">
    <property type="term" value="F:metal ion binding"/>
    <property type="evidence" value="ECO:0007669"/>
    <property type="project" value="UniProtKB-KW"/>
</dbReference>
<dbReference type="SMART" id="SM00516">
    <property type="entry name" value="SEC14"/>
    <property type="match status" value="1"/>
</dbReference>
<keyword evidence="10 16" id="KW-0492">Microsome</keyword>
<comment type="catalytic activity">
    <reaction evidence="14">
        <text>a 1,2-diacyl-sn-glycero-3-phospho-(1D-myo-inositol)(in) = a 1,2-diacyl-sn-glycero-3-phospho-(1D-myo-inositol)(out)</text>
        <dbReference type="Rhea" id="RHEA:38691"/>
        <dbReference type="ChEBI" id="CHEBI:57880"/>
    </reaction>
    <physiologicalReaction direction="left-to-right" evidence="14">
        <dbReference type="Rhea" id="RHEA:38692"/>
    </physiologicalReaction>
</comment>
<dbReference type="GO" id="GO:0043001">
    <property type="term" value="P:Golgi to plasma membrane protein transport"/>
    <property type="evidence" value="ECO:0007669"/>
    <property type="project" value="EnsemblFungi"/>
</dbReference>
<dbReference type="STRING" id="683960.A0A1E3NUD0"/>
<dbReference type="PANTHER" id="PTHR47669:SF1">
    <property type="entry name" value="PHOSPHATIDYLINOSITOL TRANSFER PROTEIN SFH5"/>
    <property type="match status" value="1"/>
</dbReference>
<dbReference type="GO" id="GO:0046488">
    <property type="term" value="P:phosphatidylinositol metabolic process"/>
    <property type="evidence" value="ECO:0007669"/>
    <property type="project" value="EnsemblFungi"/>
</dbReference>
<evidence type="ECO:0000259" key="17">
    <source>
        <dbReference type="PROSITE" id="PS50191"/>
    </source>
</evidence>
<feature type="domain" description="CRAL-TRIO" evidence="17">
    <location>
        <begin position="142"/>
        <end position="267"/>
    </location>
</feature>
<keyword evidence="5 16" id="KW-0813">Transport</keyword>
<evidence type="ECO:0000256" key="12">
    <source>
        <dbReference type="ARBA" id="ARBA00023055"/>
    </source>
</evidence>
<dbReference type="GO" id="GO:0032541">
    <property type="term" value="C:cortical endoplasmic reticulum"/>
    <property type="evidence" value="ECO:0007669"/>
    <property type="project" value="EnsemblFungi"/>
</dbReference>
<keyword evidence="11" id="KW-0408">Iron</keyword>
<dbReference type="Gene3D" id="3.40.525.10">
    <property type="entry name" value="CRAL-TRIO lipid binding domain"/>
    <property type="match status" value="1"/>
</dbReference>
<evidence type="ECO:0000256" key="14">
    <source>
        <dbReference type="ARBA" id="ARBA00024146"/>
    </source>
</evidence>
<dbReference type="Proteomes" id="UP000094112">
    <property type="component" value="Unassembled WGS sequence"/>
</dbReference>
<evidence type="ECO:0000256" key="13">
    <source>
        <dbReference type="ARBA" id="ARBA00023136"/>
    </source>
</evidence>
<dbReference type="InterPro" id="IPR001251">
    <property type="entry name" value="CRAL-TRIO_dom"/>
</dbReference>
<dbReference type="SUPFAM" id="SSF52087">
    <property type="entry name" value="CRAL/TRIO domain"/>
    <property type="match status" value="1"/>
</dbReference>
<dbReference type="CDD" id="cd00170">
    <property type="entry name" value="SEC14"/>
    <property type="match status" value="1"/>
</dbReference>
<evidence type="ECO:0000256" key="7">
    <source>
        <dbReference type="ARBA" id="ARBA00022617"/>
    </source>
</evidence>
<protein>
    <recommendedName>
        <fullName evidence="4 16">Phosphatidylinositol transfer protein SFH5</fullName>
        <shortName evidence="16">PITP SFH5</shortName>
    </recommendedName>
</protein>
<dbReference type="GO" id="GO:0020037">
    <property type="term" value="F:heme binding"/>
    <property type="evidence" value="ECO:0007669"/>
    <property type="project" value="EnsemblFungi"/>
</dbReference>
<evidence type="ECO:0000256" key="16">
    <source>
        <dbReference type="RuleBase" id="RU367059"/>
    </source>
</evidence>
<dbReference type="GO" id="GO:0008526">
    <property type="term" value="F:phosphatidylinositol transfer activity"/>
    <property type="evidence" value="ECO:0007669"/>
    <property type="project" value="UniProtKB-UniRule"/>
</dbReference>
<evidence type="ECO:0000256" key="9">
    <source>
        <dbReference type="ARBA" id="ARBA00022824"/>
    </source>
</evidence>
<organism evidence="18 19">
    <name type="scientific">Wickerhamomyces anomalus (strain ATCC 58044 / CBS 1984 / NCYC 433 / NRRL Y-366-8)</name>
    <name type="common">Yeast</name>
    <name type="synonym">Hansenula anomala</name>
    <dbReference type="NCBI Taxonomy" id="683960"/>
    <lineage>
        <taxon>Eukaryota</taxon>
        <taxon>Fungi</taxon>
        <taxon>Dikarya</taxon>
        <taxon>Ascomycota</taxon>
        <taxon>Saccharomycotina</taxon>
        <taxon>Saccharomycetes</taxon>
        <taxon>Phaffomycetales</taxon>
        <taxon>Wickerhamomycetaceae</taxon>
        <taxon>Wickerhamomyces</taxon>
    </lineage>
</organism>
<name>A0A1E3NUD0_WICAA</name>
<keyword evidence="7" id="KW-0349">Heme</keyword>
<comment type="cofactor">
    <cofactor evidence="1">
        <name>heme b</name>
        <dbReference type="ChEBI" id="CHEBI:60344"/>
    </cofactor>
</comment>
<evidence type="ECO:0000256" key="10">
    <source>
        <dbReference type="ARBA" id="ARBA00022848"/>
    </source>
</evidence>
<comment type="function">
    <text evidence="15">Non-classical phosphatidylinositol (PtdIns) transfer protein (PITP), which exhibits PtdIns-binding/transfer activity in the absence of detectable PtdCho-binding/transfer activity. Regulates PtdIns(4,5)P2 homeostasis at the plasma membrane. Heme-binding protein that may play a role in organic oxidant-induced stress responses.</text>
</comment>
<comment type="similarity">
    <text evidence="3 16">Belongs to the SFH5 family.</text>
</comment>
<dbReference type="GeneID" id="30203257"/>
<evidence type="ECO:0000313" key="18">
    <source>
        <dbReference type="EMBL" id="ODQ56738.1"/>
    </source>
</evidence>
<dbReference type="GO" id="GO:0005789">
    <property type="term" value="C:endoplasmic reticulum membrane"/>
    <property type="evidence" value="ECO:0007669"/>
    <property type="project" value="UniProtKB-SubCell"/>
</dbReference>
<dbReference type="GO" id="GO:0005829">
    <property type="term" value="C:cytosol"/>
    <property type="evidence" value="ECO:0007669"/>
    <property type="project" value="EnsemblFungi"/>
</dbReference>
<evidence type="ECO:0000256" key="3">
    <source>
        <dbReference type="ARBA" id="ARBA00006667"/>
    </source>
</evidence>
<keyword evidence="13 16" id="KW-0472">Membrane</keyword>
<evidence type="ECO:0000256" key="1">
    <source>
        <dbReference type="ARBA" id="ARBA00001970"/>
    </source>
</evidence>
<evidence type="ECO:0000256" key="4">
    <source>
        <dbReference type="ARBA" id="ARBA00018320"/>
    </source>
</evidence>